<dbReference type="PANTHER" id="PTHR30417">
    <property type="entry name" value="N-ACETYLMURAMOYL-L-ALANINE AMIDASE AMID"/>
    <property type="match status" value="1"/>
</dbReference>
<evidence type="ECO:0000256" key="5">
    <source>
        <dbReference type="SAM" id="MobiDB-lite"/>
    </source>
</evidence>
<keyword evidence="8" id="KW-1185">Reference proteome</keyword>
<dbReference type="InterPro" id="IPR002502">
    <property type="entry name" value="Amidase_domain"/>
</dbReference>
<dbReference type="RefSeq" id="WP_280574760.1">
    <property type="nucleotide sequence ID" value="NZ_JARXRM010000035.1"/>
</dbReference>
<feature type="region of interest" description="Disordered" evidence="5">
    <location>
        <begin position="1"/>
        <end position="21"/>
    </location>
</feature>
<comment type="caution">
    <text evidence="7">The sequence shown here is derived from an EMBL/GenBank/DDBJ whole genome shotgun (WGS) entry which is preliminary data.</text>
</comment>
<organism evidence="7 8">
    <name type="scientific">Luteimonas endophytica</name>
    <dbReference type="NCBI Taxonomy" id="3042023"/>
    <lineage>
        <taxon>Bacteria</taxon>
        <taxon>Pseudomonadati</taxon>
        <taxon>Pseudomonadota</taxon>
        <taxon>Gammaproteobacteria</taxon>
        <taxon>Lysobacterales</taxon>
        <taxon>Lysobacteraceae</taxon>
        <taxon>Luteimonas</taxon>
    </lineage>
</organism>
<dbReference type="PANTHER" id="PTHR30417:SF1">
    <property type="entry name" value="N-ACETYLMURAMOYL-L-ALANINE AMIDASE AMID"/>
    <property type="match status" value="1"/>
</dbReference>
<gene>
    <name evidence="7" type="ORF">QFW77_11180</name>
</gene>
<dbReference type="SUPFAM" id="SSF55846">
    <property type="entry name" value="N-acetylmuramoyl-L-alanine amidase-like"/>
    <property type="match status" value="1"/>
</dbReference>
<evidence type="ECO:0000256" key="2">
    <source>
        <dbReference type="ARBA" id="ARBA00011901"/>
    </source>
</evidence>
<name>A0ABT6J9R0_9GAMM</name>
<dbReference type="InterPro" id="IPR051206">
    <property type="entry name" value="NAMLAA_amidase_2"/>
</dbReference>
<evidence type="ECO:0000256" key="3">
    <source>
        <dbReference type="ARBA" id="ARBA00022801"/>
    </source>
</evidence>
<feature type="domain" description="N-acetylmuramoyl-L-alanine amidase" evidence="6">
    <location>
        <begin position="61"/>
        <end position="215"/>
    </location>
</feature>
<evidence type="ECO:0000313" key="8">
    <source>
        <dbReference type="Proteomes" id="UP001156940"/>
    </source>
</evidence>
<keyword evidence="3 7" id="KW-0378">Hydrolase</keyword>
<comment type="catalytic activity">
    <reaction evidence="1">
        <text>Hydrolyzes the link between N-acetylmuramoyl residues and L-amino acid residues in certain cell-wall glycopeptides.</text>
        <dbReference type="EC" id="3.5.1.28"/>
    </reaction>
</comment>
<keyword evidence="4" id="KW-0961">Cell wall biogenesis/degradation</keyword>
<sequence length="235" mass="25530">MSAATQRFVEVGSSQTSDVANTRRAEVSVDPYVGENGYVQNAGFVHRSIAALEKGDMTGPVAIVLHRTEGASVEGAFSTARSGFGTHFYVDKDGTVYQAASLHKRTSHIGRIRSRCYEAGDCPVDEMETIRGFGWAPKRVYDHEKVKSYPARYPLNEDSVGIETVSRCIKNCGPEDKGVPEWEPATAEQIESIANIITILQSAYSIGDADVYEHDLISYKTEGEGAGLWAGSGNE</sequence>
<dbReference type="EC" id="3.5.1.28" evidence="2"/>
<dbReference type="InterPro" id="IPR036505">
    <property type="entry name" value="Amidase/PGRP_sf"/>
</dbReference>
<evidence type="ECO:0000259" key="6">
    <source>
        <dbReference type="Pfam" id="PF01510"/>
    </source>
</evidence>
<dbReference type="Gene3D" id="3.40.80.10">
    <property type="entry name" value="Peptidoglycan recognition protein-like"/>
    <property type="match status" value="1"/>
</dbReference>
<evidence type="ECO:0000256" key="1">
    <source>
        <dbReference type="ARBA" id="ARBA00001561"/>
    </source>
</evidence>
<evidence type="ECO:0000313" key="7">
    <source>
        <dbReference type="EMBL" id="MDH5823548.1"/>
    </source>
</evidence>
<accession>A0ABT6J9R0</accession>
<protein>
    <recommendedName>
        <fullName evidence="2">N-acetylmuramoyl-L-alanine amidase</fullName>
        <ecNumber evidence="2">3.5.1.28</ecNumber>
    </recommendedName>
</protein>
<proteinExistence type="predicted"/>
<evidence type="ECO:0000256" key="4">
    <source>
        <dbReference type="ARBA" id="ARBA00023316"/>
    </source>
</evidence>
<dbReference type="Pfam" id="PF01510">
    <property type="entry name" value="Amidase_2"/>
    <property type="match status" value="1"/>
</dbReference>
<dbReference type="GO" id="GO:0008745">
    <property type="term" value="F:N-acetylmuramoyl-L-alanine amidase activity"/>
    <property type="evidence" value="ECO:0007669"/>
    <property type="project" value="UniProtKB-EC"/>
</dbReference>
<reference evidence="7 8" key="1">
    <citation type="submission" date="2023-04" db="EMBL/GenBank/DDBJ databases">
        <title>Luteimonas endophyticus RD2P54.</title>
        <authorList>
            <person name="Sun J.-Q."/>
        </authorList>
    </citation>
    <scope>NUCLEOTIDE SEQUENCE [LARGE SCALE GENOMIC DNA]</scope>
    <source>
        <strain evidence="7 8">RD2P54</strain>
    </source>
</reference>
<dbReference type="EMBL" id="JARXRM010000035">
    <property type="protein sequence ID" value="MDH5823548.1"/>
    <property type="molecule type" value="Genomic_DNA"/>
</dbReference>
<dbReference type="Proteomes" id="UP001156940">
    <property type="component" value="Unassembled WGS sequence"/>
</dbReference>